<feature type="non-terminal residue" evidence="1">
    <location>
        <position position="1"/>
    </location>
</feature>
<organism evidence="1 2">
    <name type="scientific">Trifolium medium</name>
    <dbReference type="NCBI Taxonomy" id="97028"/>
    <lineage>
        <taxon>Eukaryota</taxon>
        <taxon>Viridiplantae</taxon>
        <taxon>Streptophyta</taxon>
        <taxon>Embryophyta</taxon>
        <taxon>Tracheophyta</taxon>
        <taxon>Spermatophyta</taxon>
        <taxon>Magnoliopsida</taxon>
        <taxon>eudicotyledons</taxon>
        <taxon>Gunneridae</taxon>
        <taxon>Pentapetalae</taxon>
        <taxon>rosids</taxon>
        <taxon>fabids</taxon>
        <taxon>Fabales</taxon>
        <taxon>Fabaceae</taxon>
        <taxon>Papilionoideae</taxon>
        <taxon>50 kb inversion clade</taxon>
        <taxon>NPAAA clade</taxon>
        <taxon>Hologalegina</taxon>
        <taxon>IRL clade</taxon>
        <taxon>Trifolieae</taxon>
        <taxon>Trifolium</taxon>
    </lineage>
</organism>
<dbReference type="EMBL" id="LXQA010068145">
    <property type="protein sequence ID" value="MCI08203.1"/>
    <property type="molecule type" value="Genomic_DNA"/>
</dbReference>
<protein>
    <submittedName>
        <fullName evidence="1">Uncharacterized protein</fullName>
    </submittedName>
</protein>
<comment type="caution">
    <text evidence="1">The sequence shown here is derived from an EMBL/GenBank/DDBJ whole genome shotgun (WGS) entry which is preliminary data.</text>
</comment>
<proteinExistence type="predicted"/>
<evidence type="ECO:0000313" key="2">
    <source>
        <dbReference type="Proteomes" id="UP000265520"/>
    </source>
</evidence>
<dbReference type="AlphaFoldDB" id="A0A392P7Y8"/>
<keyword evidence="2" id="KW-1185">Reference proteome</keyword>
<accession>A0A392P7Y8</accession>
<dbReference type="Proteomes" id="UP000265520">
    <property type="component" value="Unassembled WGS sequence"/>
</dbReference>
<name>A0A392P7Y8_9FABA</name>
<evidence type="ECO:0000313" key="1">
    <source>
        <dbReference type="EMBL" id="MCI08203.1"/>
    </source>
</evidence>
<sequence>RTKIQYKWSKHPKSSPIPLTLRQLSLAVITIFLYIRTRLWSQGTFPNGNHHSKGLAPP</sequence>
<reference evidence="1 2" key="1">
    <citation type="journal article" date="2018" name="Front. Plant Sci.">
        <title>Red Clover (Trifolium pratense) and Zigzag Clover (T. medium) - A Picture of Genomic Similarities and Differences.</title>
        <authorList>
            <person name="Dluhosova J."/>
            <person name="Istvanek J."/>
            <person name="Nedelnik J."/>
            <person name="Repkova J."/>
        </authorList>
    </citation>
    <scope>NUCLEOTIDE SEQUENCE [LARGE SCALE GENOMIC DNA]</scope>
    <source>
        <strain evidence="2">cv. 10/8</strain>
        <tissue evidence="1">Leaf</tissue>
    </source>
</reference>